<dbReference type="EMBL" id="GL732548">
    <property type="protein sequence ID" value="EFX80271.1"/>
    <property type="molecule type" value="Genomic_DNA"/>
</dbReference>
<dbReference type="InParanoid" id="E9GJR1"/>
<dbReference type="Proteomes" id="UP000000305">
    <property type="component" value="Unassembled WGS sequence"/>
</dbReference>
<feature type="region of interest" description="Disordered" evidence="1">
    <location>
        <begin position="56"/>
        <end position="95"/>
    </location>
</feature>
<organism evidence="2 3">
    <name type="scientific">Daphnia pulex</name>
    <name type="common">Water flea</name>
    <dbReference type="NCBI Taxonomy" id="6669"/>
    <lineage>
        <taxon>Eukaryota</taxon>
        <taxon>Metazoa</taxon>
        <taxon>Ecdysozoa</taxon>
        <taxon>Arthropoda</taxon>
        <taxon>Crustacea</taxon>
        <taxon>Branchiopoda</taxon>
        <taxon>Diplostraca</taxon>
        <taxon>Cladocera</taxon>
        <taxon>Anomopoda</taxon>
        <taxon>Daphniidae</taxon>
        <taxon>Daphnia</taxon>
    </lineage>
</organism>
<dbReference type="HOGENOM" id="CLU_776743_0_0_1"/>
<sequence length="357" mass="39685">MFSKNIWPKTSWMEYDVAHVFNKTEETWLRLVKASKKATSLQRGDTNASQWFDSDANLGRAKDGESRSLWTRTQKQKRALSAQQQTVPHTPKRQKTIKNLLDSASKTASAAEATTLILGDADTEKIAPQPIFPHFVKANPPPATYHHCDHDDDEDSNKSMPQLEESSSAESDDVDSSIVNNRDANSDSDLGSEKGAAAAGVKQADTLTGVVISDSEMVALCNIMNQGDQTSSVNLQTLEEVIGRAEQQQLAHFKQHVDNQFAKLNRRLDRVQHCNVVEYAKKNVAAHTEDFEKAFPKLPCKSLQEIEALTTVLGCTTLAVNAVCHLSMNYKSATLVNKFMKLIFRVFVYDKLCAIIQ</sequence>
<dbReference type="KEGG" id="dpx:DAPPUDRAFT_318815"/>
<feature type="region of interest" description="Disordered" evidence="1">
    <location>
        <begin position="132"/>
        <end position="199"/>
    </location>
</feature>
<accession>E9GJR1</accession>
<proteinExistence type="predicted"/>
<keyword evidence="3" id="KW-1185">Reference proteome</keyword>
<name>E9GJR1_DAPPU</name>
<protein>
    <submittedName>
        <fullName evidence="2">Uncharacterized protein</fullName>
    </submittedName>
</protein>
<evidence type="ECO:0000313" key="2">
    <source>
        <dbReference type="EMBL" id="EFX80271.1"/>
    </source>
</evidence>
<evidence type="ECO:0000313" key="3">
    <source>
        <dbReference type="Proteomes" id="UP000000305"/>
    </source>
</evidence>
<dbReference type="OrthoDB" id="10654036at2759"/>
<dbReference type="AlphaFoldDB" id="E9GJR1"/>
<evidence type="ECO:0000256" key="1">
    <source>
        <dbReference type="SAM" id="MobiDB-lite"/>
    </source>
</evidence>
<feature type="compositionally biased region" description="Polar residues" evidence="1">
    <location>
        <begin position="178"/>
        <end position="189"/>
    </location>
</feature>
<reference evidence="2 3" key="1">
    <citation type="journal article" date="2011" name="Science">
        <title>The ecoresponsive genome of Daphnia pulex.</title>
        <authorList>
            <person name="Colbourne J.K."/>
            <person name="Pfrender M.E."/>
            <person name="Gilbert D."/>
            <person name="Thomas W.K."/>
            <person name="Tucker A."/>
            <person name="Oakley T.H."/>
            <person name="Tokishita S."/>
            <person name="Aerts A."/>
            <person name="Arnold G.J."/>
            <person name="Basu M.K."/>
            <person name="Bauer D.J."/>
            <person name="Caceres C.E."/>
            <person name="Carmel L."/>
            <person name="Casola C."/>
            <person name="Choi J.H."/>
            <person name="Detter J.C."/>
            <person name="Dong Q."/>
            <person name="Dusheyko S."/>
            <person name="Eads B.D."/>
            <person name="Frohlich T."/>
            <person name="Geiler-Samerotte K.A."/>
            <person name="Gerlach D."/>
            <person name="Hatcher P."/>
            <person name="Jogdeo S."/>
            <person name="Krijgsveld J."/>
            <person name="Kriventseva E.V."/>
            <person name="Kultz D."/>
            <person name="Laforsch C."/>
            <person name="Lindquist E."/>
            <person name="Lopez J."/>
            <person name="Manak J.R."/>
            <person name="Muller J."/>
            <person name="Pangilinan J."/>
            <person name="Patwardhan R.P."/>
            <person name="Pitluck S."/>
            <person name="Pritham E.J."/>
            <person name="Rechtsteiner A."/>
            <person name="Rho M."/>
            <person name="Rogozin I.B."/>
            <person name="Sakarya O."/>
            <person name="Salamov A."/>
            <person name="Schaack S."/>
            <person name="Shapiro H."/>
            <person name="Shiga Y."/>
            <person name="Skalitzky C."/>
            <person name="Smith Z."/>
            <person name="Souvorov A."/>
            <person name="Sung W."/>
            <person name="Tang Z."/>
            <person name="Tsuchiya D."/>
            <person name="Tu H."/>
            <person name="Vos H."/>
            <person name="Wang M."/>
            <person name="Wolf Y.I."/>
            <person name="Yamagata H."/>
            <person name="Yamada T."/>
            <person name="Ye Y."/>
            <person name="Shaw J.R."/>
            <person name="Andrews J."/>
            <person name="Crease T.J."/>
            <person name="Tang H."/>
            <person name="Lucas S.M."/>
            <person name="Robertson H.M."/>
            <person name="Bork P."/>
            <person name="Koonin E.V."/>
            <person name="Zdobnov E.M."/>
            <person name="Grigoriev I.V."/>
            <person name="Lynch M."/>
            <person name="Boore J.L."/>
        </authorList>
    </citation>
    <scope>NUCLEOTIDE SEQUENCE [LARGE SCALE GENOMIC DNA]</scope>
</reference>
<gene>
    <name evidence="2" type="ORF">DAPPUDRAFT_318815</name>
</gene>